<dbReference type="RefSeq" id="XP_016235183.1">
    <property type="nucleotide sequence ID" value="XM_016382081.1"/>
</dbReference>
<accession>A0A0D1ZQB9</accession>
<feature type="region of interest" description="Disordered" evidence="1">
    <location>
        <begin position="117"/>
        <end position="139"/>
    </location>
</feature>
<dbReference type="VEuPathDB" id="FungiDB:PV08_07754"/>
<evidence type="ECO:0000313" key="2">
    <source>
        <dbReference type="EMBL" id="KIW14967.1"/>
    </source>
</evidence>
<evidence type="ECO:0000256" key="1">
    <source>
        <dbReference type="SAM" id="MobiDB-lite"/>
    </source>
</evidence>
<dbReference type="GeneID" id="27334837"/>
<proteinExistence type="predicted"/>
<gene>
    <name evidence="2" type="ORF">PV08_07754</name>
</gene>
<feature type="compositionally biased region" description="Basic and acidic residues" evidence="1">
    <location>
        <begin position="122"/>
        <end position="132"/>
    </location>
</feature>
<dbReference type="EMBL" id="KN847496">
    <property type="protein sequence ID" value="KIW14967.1"/>
    <property type="molecule type" value="Genomic_DNA"/>
</dbReference>
<dbReference type="HOGENOM" id="CLU_1845131_0_0_1"/>
<name>A0A0D1ZQB9_9EURO</name>
<sequence length="139" mass="15464">MSLPTVASQQNAVWLRRKGDQSHLVVQSRLVFIVVQAWHGVRDAWANVKGAPRIVAELGTDRQPQRFTTRCEVPETVAGQAEYWQIGGSDLELGFMQSAQPTAGITPDLENLRVLKPSRTRNKGDEEVRQAGERSSMIP</sequence>
<protein>
    <submittedName>
        <fullName evidence="2">Uncharacterized protein</fullName>
    </submittedName>
</protein>
<keyword evidence="3" id="KW-1185">Reference proteome</keyword>
<dbReference type="AlphaFoldDB" id="A0A0D1ZQB9"/>
<evidence type="ECO:0000313" key="3">
    <source>
        <dbReference type="Proteomes" id="UP000053328"/>
    </source>
</evidence>
<reference evidence="2 3" key="1">
    <citation type="submission" date="2015-01" db="EMBL/GenBank/DDBJ databases">
        <title>The Genome Sequence of Exophiala spinifera CBS89968.</title>
        <authorList>
            <consortium name="The Broad Institute Genomics Platform"/>
            <person name="Cuomo C."/>
            <person name="de Hoog S."/>
            <person name="Gorbushina A."/>
            <person name="Stielow B."/>
            <person name="Teixiera M."/>
            <person name="Abouelleil A."/>
            <person name="Chapman S.B."/>
            <person name="Priest M."/>
            <person name="Young S.K."/>
            <person name="Wortman J."/>
            <person name="Nusbaum C."/>
            <person name="Birren B."/>
        </authorList>
    </citation>
    <scope>NUCLEOTIDE SEQUENCE [LARGE SCALE GENOMIC DNA]</scope>
    <source>
        <strain evidence="2 3">CBS 89968</strain>
    </source>
</reference>
<organism evidence="2 3">
    <name type="scientific">Exophiala spinifera</name>
    <dbReference type="NCBI Taxonomy" id="91928"/>
    <lineage>
        <taxon>Eukaryota</taxon>
        <taxon>Fungi</taxon>
        <taxon>Dikarya</taxon>
        <taxon>Ascomycota</taxon>
        <taxon>Pezizomycotina</taxon>
        <taxon>Eurotiomycetes</taxon>
        <taxon>Chaetothyriomycetidae</taxon>
        <taxon>Chaetothyriales</taxon>
        <taxon>Herpotrichiellaceae</taxon>
        <taxon>Exophiala</taxon>
    </lineage>
</organism>
<dbReference type="Proteomes" id="UP000053328">
    <property type="component" value="Unassembled WGS sequence"/>
</dbReference>